<proteinExistence type="predicted"/>
<dbReference type="Proteomes" id="UP001164929">
    <property type="component" value="Chromosome 14"/>
</dbReference>
<dbReference type="AlphaFoldDB" id="A0AAD6PYB4"/>
<reference evidence="1" key="1">
    <citation type="journal article" date="2023" name="Mol. Ecol. Resour.">
        <title>Chromosome-level genome assembly of a triploid poplar Populus alba 'Berolinensis'.</title>
        <authorList>
            <person name="Chen S."/>
            <person name="Yu Y."/>
            <person name="Wang X."/>
            <person name="Wang S."/>
            <person name="Zhang T."/>
            <person name="Zhou Y."/>
            <person name="He R."/>
            <person name="Meng N."/>
            <person name="Wang Y."/>
            <person name="Liu W."/>
            <person name="Liu Z."/>
            <person name="Liu J."/>
            <person name="Guo Q."/>
            <person name="Huang H."/>
            <person name="Sederoff R.R."/>
            <person name="Wang G."/>
            <person name="Qu G."/>
            <person name="Chen S."/>
        </authorList>
    </citation>
    <scope>NUCLEOTIDE SEQUENCE</scope>
    <source>
        <strain evidence="1">SC-2020</strain>
    </source>
</reference>
<organism evidence="1 2">
    <name type="scientific">Populus alba x Populus x berolinensis</name>
    <dbReference type="NCBI Taxonomy" id="444605"/>
    <lineage>
        <taxon>Eukaryota</taxon>
        <taxon>Viridiplantae</taxon>
        <taxon>Streptophyta</taxon>
        <taxon>Embryophyta</taxon>
        <taxon>Tracheophyta</taxon>
        <taxon>Spermatophyta</taxon>
        <taxon>Magnoliopsida</taxon>
        <taxon>eudicotyledons</taxon>
        <taxon>Gunneridae</taxon>
        <taxon>Pentapetalae</taxon>
        <taxon>rosids</taxon>
        <taxon>fabids</taxon>
        <taxon>Malpighiales</taxon>
        <taxon>Salicaceae</taxon>
        <taxon>Saliceae</taxon>
        <taxon>Populus</taxon>
    </lineage>
</organism>
<comment type="caution">
    <text evidence="1">The sequence shown here is derived from an EMBL/GenBank/DDBJ whole genome shotgun (WGS) entry which is preliminary data.</text>
</comment>
<evidence type="ECO:0000313" key="1">
    <source>
        <dbReference type="EMBL" id="KAJ6972204.1"/>
    </source>
</evidence>
<accession>A0AAD6PYB4</accession>
<protein>
    <submittedName>
        <fullName evidence="1">Uncharacterized protein</fullName>
    </submittedName>
</protein>
<name>A0AAD6PYB4_9ROSI</name>
<dbReference type="EMBL" id="JAQIZT010000014">
    <property type="protein sequence ID" value="KAJ6972204.1"/>
    <property type="molecule type" value="Genomic_DNA"/>
</dbReference>
<evidence type="ECO:0000313" key="2">
    <source>
        <dbReference type="Proteomes" id="UP001164929"/>
    </source>
</evidence>
<keyword evidence="2" id="KW-1185">Reference proteome</keyword>
<gene>
    <name evidence="1" type="ORF">NC653_032704</name>
</gene>
<sequence length="88" mass="9479">MANGVINATAKANGCVGLVSTCWKLSHYLELYANKKIRVFTIQSTVRVKGHGGCGPVDGNRAPCPPLLGLLPLHLHRVEKERVLCCPS</sequence>